<comment type="caution">
    <text evidence="2">The sequence shown here is derived from an EMBL/GenBank/DDBJ whole genome shotgun (WGS) entry which is preliminary data.</text>
</comment>
<evidence type="ECO:0000313" key="2">
    <source>
        <dbReference type="EMBL" id="KAJ7660006.1"/>
    </source>
</evidence>
<dbReference type="PANTHER" id="PTHR46579">
    <property type="entry name" value="F5/8 TYPE C DOMAIN-CONTAINING PROTEIN-RELATED"/>
    <property type="match status" value="1"/>
</dbReference>
<accession>A0AAD7G6A7</accession>
<evidence type="ECO:0000256" key="1">
    <source>
        <dbReference type="SAM" id="MobiDB-lite"/>
    </source>
</evidence>
<feature type="region of interest" description="Disordered" evidence="1">
    <location>
        <begin position="445"/>
        <end position="465"/>
    </location>
</feature>
<evidence type="ECO:0000313" key="3">
    <source>
        <dbReference type="Proteomes" id="UP001221757"/>
    </source>
</evidence>
<gene>
    <name evidence="2" type="ORF">B0H17DRAFT_954376</name>
</gene>
<proteinExistence type="predicted"/>
<reference evidence="2" key="1">
    <citation type="submission" date="2023-03" db="EMBL/GenBank/DDBJ databases">
        <title>Massive genome expansion in bonnet fungi (Mycena s.s.) driven by repeated elements and novel gene families across ecological guilds.</title>
        <authorList>
            <consortium name="Lawrence Berkeley National Laboratory"/>
            <person name="Harder C.B."/>
            <person name="Miyauchi S."/>
            <person name="Viragh M."/>
            <person name="Kuo A."/>
            <person name="Thoen E."/>
            <person name="Andreopoulos B."/>
            <person name="Lu D."/>
            <person name="Skrede I."/>
            <person name="Drula E."/>
            <person name="Henrissat B."/>
            <person name="Morin E."/>
            <person name="Kohler A."/>
            <person name="Barry K."/>
            <person name="LaButti K."/>
            <person name="Morin E."/>
            <person name="Salamov A."/>
            <person name="Lipzen A."/>
            <person name="Mereny Z."/>
            <person name="Hegedus B."/>
            <person name="Baldrian P."/>
            <person name="Stursova M."/>
            <person name="Weitz H."/>
            <person name="Taylor A."/>
            <person name="Grigoriev I.V."/>
            <person name="Nagy L.G."/>
            <person name="Martin F."/>
            <person name="Kauserud H."/>
        </authorList>
    </citation>
    <scope>NUCLEOTIDE SEQUENCE</scope>
    <source>
        <strain evidence="2">CBHHK067</strain>
    </source>
</reference>
<name>A0AAD7G6A7_MYCRO</name>
<dbReference type="AlphaFoldDB" id="A0AAD7G6A7"/>
<sequence length="625" mass="70837">MEVDVSPELYTNLLEPRDSLAEESPFWFWQLILITTAWLHLHFHTPHRACTLLLKVLRHIFMCLSLVTAEDKVPVTLTTTFKHLGLNENFEIRAICPQCRRAYPEESPADLMCSHCAIPLFNTPPPPTSTAIPLLASTKPKTKKPRPVLQAPYLPLSSQIIEFLNREGNEVDCESYLRRTHVPGKMRDIQDGAICQSLKGPDGRKFFETDQTGRIQTSSESVFASAKTGELLSSCSHPALINSDRYRPRNLLLTSLAPGPHEETADELQHSFAATITDLVKLYDDGILVRTPKYPNGRRVRVALIAICCDHPAMCKVGGFSDHGSKKFPCPRCKITHDEIQTLAGLKVDGTLNLQTQWLDAWIKQPAALRKRTDTTTREIDHIHNYLNAVRGSLTADELKGMLLIFCPLIMPHIWDEWYPVAVADHERAKKSWKKNENTRLNRIAAGTDTSADRDGPAPPPKPIRMHQNDPDLLLKFSASMKILLAGTIDLQALPRAQQLLEDYLAALTSLKNHPDLVKPNFHYITHIFQIIRDFGPVYGFWTFLFERLNKLLKSYDTNNHGDGELEVMFFREFHRDANLREVVNSSINPHLGQITPIHRYRSSTRRTGSRDLLLRSDVSLKALV</sequence>
<dbReference type="EMBL" id="JARKIE010000264">
    <property type="protein sequence ID" value="KAJ7660006.1"/>
    <property type="molecule type" value="Genomic_DNA"/>
</dbReference>
<evidence type="ECO:0008006" key="4">
    <source>
        <dbReference type="Google" id="ProtNLM"/>
    </source>
</evidence>
<dbReference type="Proteomes" id="UP001221757">
    <property type="component" value="Unassembled WGS sequence"/>
</dbReference>
<dbReference type="PANTHER" id="PTHR46579:SF1">
    <property type="entry name" value="F5_8 TYPE C DOMAIN-CONTAINING PROTEIN"/>
    <property type="match status" value="1"/>
</dbReference>
<protein>
    <recommendedName>
        <fullName evidence="4">Transposase</fullName>
    </recommendedName>
</protein>
<organism evidence="2 3">
    <name type="scientific">Mycena rosella</name>
    <name type="common">Pink bonnet</name>
    <name type="synonym">Agaricus rosellus</name>
    <dbReference type="NCBI Taxonomy" id="1033263"/>
    <lineage>
        <taxon>Eukaryota</taxon>
        <taxon>Fungi</taxon>
        <taxon>Dikarya</taxon>
        <taxon>Basidiomycota</taxon>
        <taxon>Agaricomycotina</taxon>
        <taxon>Agaricomycetes</taxon>
        <taxon>Agaricomycetidae</taxon>
        <taxon>Agaricales</taxon>
        <taxon>Marasmiineae</taxon>
        <taxon>Mycenaceae</taxon>
        <taxon>Mycena</taxon>
    </lineage>
</organism>
<keyword evidence="3" id="KW-1185">Reference proteome</keyword>